<dbReference type="VEuPathDB" id="FungiDB:SeMB42_g02986"/>
<proteinExistence type="predicted"/>
<evidence type="ECO:0000256" key="6">
    <source>
        <dbReference type="ARBA" id="ARBA00022833"/>
    </source>
</evidence>
<name>A0A507DDS1_9FUNG</name>
<evidence type="ECO:0000259" key="12">
    <source>
        <dbReference type="PROSITE" id="PS50016"/>
    </source>
</evidence>
<dbReference type="GO" id="GO:0003676">
    <property type="term" value="F:nucleic acid binding"/>
    <property type="evidence" value="ECO:0007669"/>
    <property type="project" value="InterPro"/>
</dbReference>
<dbReference type="InterPro" id="IPR036397">
    <property type="entry name" value="RNaseH_sf"/>
</dbReference>
<feature type="compositionally biased region" description="Polar residues" evidence="11">
    <location>
        <begin position="1405"/>
        <end position="1421"/>
    </location>
</feature>
<dbReference type="Pfam" id="PF00628">
    <property type="entry name" value="PHD"/>
    <property type="match status" value="1"/>
</dbReference>
<feature type="compositionally biased region" description="Low complexity" evidence="11">
    <location>
        <begin position="1389"/>
        <end position="1401"/>
    </location>
</feature>
<dbReference type="Gene3D" id="3.30.420.10">
    <property type="entry name" value="Ribonuclease H-like superfamily/Ribonuclease H"/>
    <property type="match status" value="1"/>
</dbReference>
<feature type="compositionally biased region" description="Low complexity" evidence="11">
    <location>
        <begin position="165"/>
        <end position="183"/>
    </location>
</feature>
<dbReference type="InterPro" id="IPR006565">
    <property type="entry name" value="BTP"/>
</dbReference>
<dbReference type="PROSITE" id="PS50016">
    <property type="entry name" value="ZF_PHD_2"/>
    <property type="match status" value="1"/>
</dbReference>
<evidence type="ECO:0000256" key="1">
    <source>
        <dbReference type="ARBA" id="ARBA00004123"/>
    </source>
</evidence>
<keyword evidence="3" id="KW-0479">Metal-binding</keyword>
<dbReference type="Gene3D" id="3.30.40.10">
    <property type="entry name" value="Zinc/RING finger domain, C3HC4 (zinc finger)"/>
    <property type="match status" value="1"/>
</dbReference>
<dbReference type="Proteomes" id="UP000320475">
    <property type="component" value="Unassembled WGS sequence"/>
</dbReference>
<gene>
    <name evidence="13" type="ORF">SeLEV6574_g01705</name>
</gene>
<feature type="compositionally biased region" description="Basic and acidic residues" evidence="11">
    <location>
        <begin position="402"/>
        <end position="413"/>
    </location>
</feature>
<evidence type="ECO:0000256" key="9">
    <source>
        <dbReference type="ARBA" id="ARBA00023242"/>
    </source>
</evidence>
<evidence type="ECO:0000256" key="8">
    <source>
        <dbReference type="ARBA" id="ARBA00023163"/>
    </source>
</evidence>
<dbReference type="SUPFAM" id="SSF53098">
    <property type="entry name" value="Ribonuclease H-like"/>
    <property type="match status" value="1"/>
</dbReference>
<feature type="compositionally biased region" description="Basic and acidic residues" evidence="11">
    <location>
        <begin position="1378"/>
        <end position="1387"/>
    </location>
</feature>
<evidence type="ECO:0000313" key="13">
    <source>
        <dbReference type="EMBL" id="TPX49018.1"/>
    </source>
</evidence>
<dbReference type="PROSITE" id="PS01359">
    <property type="entry name" value="ZF_PHD_1"/>
    <property type="match status" value="1"/>
</dbReference>
<feature type="domain" description="PHD-type" evidence="12">
    <location>
        <begin position="1483"/>
        <end position="1547"/>
    </location>
</feature>
<evidence type="ECO:0000256" key="5">
    <source>
        <dbReference type="ARBA" id="ARBA00022801"/>
    </source>
</evidence>
<dbReference type="InterPro" id="IPR001965">
    <property type="entry name" value="Znf_PHD"/>
</dbReference>
<dbReference type="Gene3D" id="1.10.20.10">
    <property type="entry name" value="Histone, subunit A"/>
    <property type="match status" value="1"/>
</dbReference>
<evidence type="ECO:0000256" key="3">
    <source>
        <dbReference type="ARBA" id="ARBA00022723"/>
    </source>
</evidence>
<feature type="compositionally biased region" description="Low complexity" evidence="11">
    <location>
        <begin position="270"/>
        <end position="282"/>
    </location>
</feature>
<evidence type="ECO:0000256" key="2">
    <source>
        <dbReference type="ARBA" id="ARBA00022722"/>
    </source>
</evidence>
<dbReference type="SMART" id="SM00474">
    <property type="entry name" value="35EXOc"/>
    <property type="match status" value="1"/>
</dbReference>
<reference evidence="13 14" key="1">
    <citation type="journal article" date="2019" name="Sci. Rep.">
        <title>Comparative genomics of chytrid fungi reveal insights into the obligate biotrophic and pathogenic lifestyle of Synchytrium endobioticum.</title>
        <authorList>
            <person name="van de Vossenberg B.T.L.H."/>
            <person name="Warris S."/>
            <person name="Nguyen H.D.T."/>
            <person name="van Gent-Pelzer M.P.E."/>
            <person name="Joly D.L."/>
            <person name="van de Geest H.C."/>
            <person name="Bonants P.J.M."/>
            <person name="Smith D.S."/>
            <person name="Levesque C.A."/>
            <person name="van der Lee T.A.J."/>
        </authorList>
    </citation>
    <scope>NUCLEOTIDE SEQUENCE [LARGE SCALE GENOMIC DNA]</scope>
    <source>
        <strain evidence="13 14">LEV6574</strain>
    </source>
</reference>
<feature type="compositionally biased region" description="Polar residues" evidence="11">
    <location>
        <begin position="111"/>
        <end position="121"/>
    </location>
</feature>
<keyword evidence="8" id="KW-0804">Transcription</keyword>
<evidence type="ECO:0000313" key="14">
    <source>
        <dbReference type="Proteomes" id="UP000320475"/>
    </source>
</evidence>
<organism evidence="13 14">
    <name type="scientific">Synchytrium endobioticum</name>
    <dbReference type="NCBI Taxonomy" id="286115"/>
    <lineage>
        <taxon>Eukaryota</taxon>
        <taxon>Fungi</taxon>
        <taxon>Fungi incertae sedis</taxon>
        <taxon>Chytridiomycota</taxon>
        <taxon>Chytridiomycota incertae sedis</taxon>
        <taxon>Chytridiomycetes</taxon>
        <taxon>Synchytriales</taxon>
        <taxon>Synchytriaceae</taxon>
        <taxon>Synchytrium</taxon>
    </lineage>
</organism>
<dbReference type="GO" id="GO:0008270">
    <property type="term" value="F:zinc ion binding"/>
    <property type="evidence" value="ECO:0007669"/>
    <property type="project" value="UniProtKB-KW"/>
</dbReference>
<comment type="subcellular location">
    <subcellularLocation>
        <location evidence="1">Nucleus</location>
    </subcellularLocation>
</comment>
<dbReference type="InterPro" id="IPR002562">
    <property type="entry name" value="3'-5'_exonuclease_dom"/>
</dbReference>
<keyword evidence="2" id="KW-0540">Nuclease</keyword>
<protein>
    <recommendedName>
        <fullName evidence="12">PHD-type domain-containing protein</fullName>
    </recommendedName>
</protein>
<dbReference type="SUPFAM" id="SSF57903">
    <property type="entry name" value="FYVE/PHD zinc finger"/>
    <property type="match status" value="1"/>
</dbReference>
<keyword evidence="9" id="KW-0539">Nucleus</keyword>
<dbReference type="SMART" id="SM00249">
    <property type="entry name" value="PHD"/>
    <property type="match status" value="1"/>
</dbReference>
<dbReference type="InterPro" id="IPR019787">
    <property type="entry name" value="Znf_PHD-finger"/>
</dbReference>
<keyword evidence="7" id="KW-0805">Transcription regulation</keyword>
<keyword evidence="6" id="KW-0862">Zinc</keyword>
<dbReference type="CDD" id="cd06141">
    <property type="entry name" value="WRN_exo"/>
    <property type="match status" value="1"/>
</dbReference>
<dbReference type="GO" id="GO:0005634">
    <property type="term" value="C:nucleus"/>
    <property type="evidence" value="ECO:0007669"/>
    <property type="project" value="UniProtKB-SubCell"/>
</dbReference>
<dbReference type="EMBL" id="QEAM01000041">
    <property type="protein sequence ID" value="TPX49018.1"/>
    <property type="molecule type" value="Genomic_DNA"/>
</dbReference>
<feature type="region of interest" description="Disordered" evidence="11">
    <location>
        <begin position="1362"/>
        <end position="1430"/>
    </location>
</feature>
<feature type="compositionally biased region" description="Low complexity" evidence="11">
    <location>
        <begin position="66"/>
        <end position="84"/>
    </location>
</feature>
<dbReference type="Pfam" id="PF01612">
    <property type="entry name" value="DNA_pol_A_exo1"/>
    <property type="match status" value="1"/>
</dbReference>
<dbReference type="InterPro" id="IPR012337">
    <property type="entry name" value="RNaseH-like_sf"/>
</dbReference>
<dbReference type="InterPro" id="IPR011011">
    <property type="entry name" value="Znf_FYVE_PHD"/>
</dbReference>
<evidence type="ECO:0000256" key="4">
    <source>
        <dbReference type="ARBA" id="ARBA00022771"/>
    </source>
</evidence>
<dbReference type="OrthoDB" id="436852at2759"/>
<keyword evidence="5" id="KW-0378">Hydrolase</keyword>
<dbReference type="GO" id="GO:0008408">
    <property type="term" value="F:3'-5' exonuclease activity"/>
    <property type="evidence" value="ECO:0007669"/>
    <property type="project" value="InterPro"/>
</dbReference>
<dbReference type="CDD" id="cd00076">
    <property type="entry name" value="HFD_SF"/>
    <property type="match status" value="1"/>
</dbReference>
<feature type="region of interest" description="Disordered" evidence="11">
    <location>
        <begin position="402"/>
        <end position="425"/>
    </location>
</feature>
<feature type="compositionally biased region" description="Polar residues" evidence="11">
    <location>
        <begin position="1363"/>
        <end position="1374"/>
    </location>
</feature>
<dbReference type="GO" id="GO:0046982">
    <property type="term" value="F:protein heterodimerization activity"/>
    <property type="evidence" value="ECO:0007669"/>
    <property type="project" value="InterPro"/>
</dbReference>
<sequence>MWLADIIRNSVGVRLYSSPNINHAELTPAFSFVTRSCPPTSDTLGNGQGNPRYFPVREESHPSVLSSTSTSTSNITSNASDINDTNTPDSLLTSSGSVAVANYAFAPNSAQSTNLTSQTSPADDVDESARGEAEVISANANIIELSSKSATSLSAVVSAMDEPNSTSSLSASKPPSESLELSTVESPAITTEAVSAKHVTQSTSSSNLAFVSPGSTSRPLESPLLDPSEHASPSVAVLPDAEDHFRVQLLPSPKVSETPRNRRKRRRLQSAVSNSTTATTNNEGDNSESADTASTEDLNTMPMQSATELAKFMRNESVWRKEFKKTFSALSVKVDRLESKHAVIGDELKKALSLLEKSIKEQQQVASNVSTSSKTLLSNIKEVNRNVGTLDMEIAGVVKEAKSKSNNLDDRSKSQSAAGGPSKASTAKIDSLADAFSALSSDLTQLKQQSQMMADSLMALETSMHLKKPIAYSESVMVKRVAEPYPKRIVKTASERVRNQLLAWKYSPTVPVAPHGRITFGEAIGYACRVVGHAVSQPIIGAYLCLADAALSKMVSWTNTPNPPDYTKELVGIFSGLGFKPPITTPTVYVIDNADDAQKILDAFLSWNDAVGARDQKKIPTVGFDCETAGKHSESSDAPSSGPPSLVQFALTPELAVIFQLSRIRTPSTNSQLFVIPPALKSMIGTSIVKVGVSAIQDAQKISDAYECRFSNVVELYLLAAAKGIRRRSLADLYSAYCGVVLDKKNRLGAHTWDSSPLPAGAIRYAAMDAIAGLRIFLQMTRNPEHLLAEINPSKTKKTIDGAYEVCEKHKEEASDSSVRRKKVTELDREKEDGAYEELVEDIITAVIRRFSERTAGFECFKSTTTLAAQLEKLISSIDGRSALPEIDLNIIASRLMNLGVYICCQRLIEFGSQVPVKSNYQMTGSHEFANGITRISIAQLLRDIGFDRAPPSIVDILSDLFAQQLMRYAQLCQALAMETGHRQATPYDVLQAIDIFGTVHHGKSGADVMGLRGYAELWKESFGGTGTISSGNAGHSRKNRLTNGGLVKKPARKRYPRVEPAEFPLNTDELSGSRPKRARILQVDNLMNIDAGGPIDDKQLTSPEWHAAHSLRPRPYPEYIPSHMPPFPADEAALLAKLSSEAETAYTNGDIHDDTTSSQHNNEPNSEPESHIIPNGNLAEEANHRKRKRIRDETPLTEDGDDLTTKRSSMLDIYLNSVPFAKSKLANDGVSSEYAKIAALPLPQPPRTFKRTLVVNTAPTASVNDRYKLVMQNLCKSEDVAAGAPSSNTKAPNKQAQEIMAKRFAPLPQPRLLSTFRVTQFNSNATSAIATGSAAFGGSEWAANLMVPALTRIPQYVGGQRLNLNNGSSSGTTEKAAVNDKKETDKMAVVPGAAPSSSSGNKVPASTSSKPRLISISPSKPSVEPMAMPPPPLRPSIMSQPPPAPKPINLVSLTPSASVSAPPASQPLLPLVPLVEEKYDESVHCVCEKPHIDDGAFMVCCDKCDKWLHGLCVGATNDEAFRRLTESDQDGISPAGQWYCSRCITDEKQKRGTQKAKAPSLKFLFKPMTAKPAV</sequence>
<keyword evidence="4 10" id="KW-0863">Zinc-finger</keyword>
<feature type="compositionally biased region" description="Polar residues" evidence="11">
    <location>
        <begin position="283"/>
        <end position="299"/>
    </location>
</feature>
<feature type="region of interest" description="Disordered" evidence="11">
    <location>
        <begin position="250"/>
        <end position="299"/>
    </location>
</feature>
<feature type="region of interest" description="Disordered" evidence="11">
    <location>
        <begin position="163"/>
        <end position="233"/>
    </location>
</feature>
<dbReference type="PANTHER" id="PTHR13620:SF104">
    <property type="entry name" value="EXONUCLEASE 3'-5' DOMAIN-CONTAINING PROTEIN 2"/>
    <property type="match status" value="1"/>
</dbReference>
<feature type="region of interest" description="Disordered" evidence="11">
    <location>
        <begin position="1149"/>
        <end position="1205"/>
    </location>
</feature>
<dbReference type="PANTHER" id="PTHR13620">
    <property type="entry name" value="3-5 EXONUCLEASE"/>
    <property type="match status" value="1"/>
</dbReference>
<dbReference type="GO" id="GO:0006139">
    <property type="term" value="P:nucleobase-containing compound metabolic process"/>
    <property type="evidence" value="ECO:0007669"/>
    <property type="project" value="InterPro"/>
</dbReference>
<feature type="region of interest" description="Disordered" evidence="11">
    <location>
        <begin position="111"/>
        <end position="130"/>
    </location>
</feature>
<dbReference type="InterPro" id="IPR019786">
    <property type="entry name" value="Zinc_finger_PHD-type_CS"/>
</dbReference>
<dbReference type="InterPro" id="IPR051132">
    <property type="entry name" value="3-5_Exonuclease_domain"/>
</dbReference>
<dbReference type="InterPro" id="IPR013083">
    <property type="entry name" value="Znf_RING/FYVE/PHD"/>
</dbReference>
<feature type="compositionally biased region" description="Polar residues" evidence="11">
    <location>
        <begin position="184"/>
        <end position="219"/>
    </location>
</feature>
<feature type="compositionally biased region" description="Polar residues" evidence="11">
    <location>
        <begin position="1157"/>
        <end position="1168"/>
    </location>
</feature>
<dbReference type="InterPro" id="IPR009072">
    <property type="entry name" value="Histone-fold"/>
</dbReference>
<evidence type="ECO:0000256" key="10">
    <source>
        <dbReference type="PROSITE-ProRule" id="PRU00146"/>
    </source>
</evidence>
<comment type="caution">
    <text evidence="13">The sequence shown here is derived from an EMBL/GenBank/DDBJ whole genome shotgun (WGS) entry which is preliminary data.</text>
</comment>
<evidence type="ECO:0000256" key="7">
    <source>
        <dbReference type="ARBA" id="ARBA00023015"/>
    </source>
</evidence>
<feature type="region of interest" description="Disordered" evidence="11">
    <location>
        <begin position="58"/>
        <end position="88"/>
    </location>
</feature>
<evidence type="ECO:0000256" key="11">
    <source>
        <dbReference type="SAM" id="MobiDB-lite"/>
    </source>
</evidence>
<accession>A0A507DDS1</accession>
<dbReference type="GO" id="GO:0005737">
    <property type="term" value="C:cytoplasm"/>
    <property type="evidence" value="ECO:0007669"/>
    <property type="project" value="TreeGrafter"/>
</dbReference>
<dbReference type="VEuPathDB" id="FungiDB:SeMB42_g02987"/>
<dbReference type="SMART" id="SM00576">
    <property type="entry name" value="BTP"/>
    <property type="match status" value="1"/>
</dbReference>